<dbReference type="RefSeq" id="WP_107683902.1">
    <property type="nucleotide sequence ID" value="NZ_PZKL01000037.1"/>
</dbReference>
<evidence type="ECO:0000313" key="2">
    <source>
        <dbReference type="EMBL" id="PTH80020.1"/>
    </source>
</evidence>
<dbReference type="GO" id="GO:0003677">
    <property type="term" value="F:DNA binding"/>
    <property type="evidence" value="ECO:0007669"/>
    <property type="project" value="InterPro"/>
</dbReference>
<dbReference type="SMART" id="SM00490">
    <property type="entry name" value="HELICc"/>
    <property type="match status" value="1"/>
</dbReference>
<dbReference type="Proteomes" id="UP000241986">
    <property type="component" value="Unassembled WGS sequence"/>
</dbReference>
<protein>
    <recommendedName>
        <fullName evidence="1">Helicase C-terminal domain-containing protein</fullName>
    </recommendedName>
</protein>
<dbReference type="Pfam" id="PF00271">
    <property type="entry name" value="Helicase_C"/>
    <property type="match status" value="1"/>
</dbReference>
<dbReference type="GO" id="GO:0005524">
    <property type="term" value="F:ATP binding"/>
    <property type="evidence" value="ECO:0007669"/>
    <property type="project" value="InterPro"/>
</dbReference>
<dbReference type="InterPro" id="IPR050742">
    <property type="entry name" value="Helicase_Restrict-Modif_Enz"/>
</dbReference>
<dbReference type="InterPro" id="IPR006935">
    <property type="entry name" value="Helicase/UvrB_N"/>
</dbReference>
<dbReference type="PANTHER" id="PTHR47396:SF1">
    <property type="entry name" value="ATP-DEPENDENT HELICASE IRC3-RELATED"/>
    <property type="match status" value="1"/>
</dbReference>
<dbReference type="GO" id="GO:0016787">
    <property type="term" value="F:hydrolase activity"/>
    <property type="evidence" value="ECO:0007669"/>
    <property type="project" value="InterPro"/>
</dbReference>
<gene>
    <name evidence="2" type="ORF">DAA48_15765</name>
</gene>
<dbReference type="Gene3D" id="3.40.50.300">
    <property type="entry name" value="P-loop containing nucleotide triphosphate hydrolases"/>
    <property type="match status" value="2"/>
</dbReference>
<dbReference type="PROSITE" id="PS51194">
    <property type="entry name" value="HELICASE_CTER"/>
    <property type="match status" value="1"/>
</dbReference>
<dbReference type="GO" id="GO:0005829">
    <property type="term" value="C:cytosol"/>
    <property type="evidence" value="ECO:0007669"/>
    <property type="project" value="TreeGrafter"/>
</dbReference>
<dbReference type="InterPro" id="IPR001650">
    <property type="entry name" value="Helicase_C-like"/>
</dbReference>
<organism evidence="2 3">
    <name type="scientific">Aeromonas veronii</name>
    <dbReference type="NCBI Taxonomy" id="654"/>
    <lineage>
        <taxon>Bacteria</taxon>
        <taxon>Pseudomonadati</taxon>
        <taxon>Pseudomonadota</taxon>
        <taxon>Gammaproteobacteria</taxon>
        <taxon>Aeromonadales</taxon>
        <taxon>Aeromonadaceae</taxon>
        <taxon>Aeromonas</taxon>
    </lineage>
</organism>
<evidence type="ECO:0000313" key="3">
    <source>
        <dbReference type="Proteomes" id="UP000241986"/>
    </source>
</evidence>
<dbReference type="EMBL" id="PZKL01000037">
    <property type="protein sequence ID" value="PTH80020.1"/>
    <property type="molecule type" value="Genomic_DNA"/>
</dbReference>
<proteinExistence type="predicted"/>
<sequence length="394" mass="44335">MNPVIINNDRYAAPLHLFESVSDTPRFYQANGVNKIADHLESGLNRLLLKSPTGTGKTLMAKLLVVSTRVRNVLGLKDDEKMRILFISNKHRLNRQAMETFSDVDSIELHVHSAFSEIPQYMIEKGWDLTILDECHHEAMSSIQELLDDLTTRPMIGLTADDTRADGLLLKFEAVVTAITEEEAAQLGFTASVGVNSIIDTGKNDKSELTCAVLEQYHTHMGNTIIFMRTEAEVKRVYRFLTRGLRLRAAKLDSKSTEAELDEALDNLSSGKIQFIVNCQKIGEGIDAKNITDIFTARNFNSEQEKKQFIGRGIRPDSPCAVWELINPLVDSVVAKDVVGLTKYERLIYIKKNEWHEELLSGEDPTWGKMSIYRMGIDIDTTESQDDSEVRQAA</sequence>
<feature type="domain" description="Helicase C-terminal" evidence="1">
    <location>
        <begin position="213"/>
        <end position="360"/>
    </location>
</feature>
<reference evidence="2 3" key="1">
    <citation type="submission" date="2018-03" db="EMBL/GenBank/DDBJ databases">
        <title>Aeromonas veronii whole genome sequencing and analysis.</title>
        <authorList>
            <person name="Xie H."/>
            <person name="Liu T."/>
            <person name="Wang K."/>
        </authorList>
    </citation>
    <scope>NUCLEOTIDE SEQUENCE [LARGE SCALE GENOMIC DNA]</scope>
    <source>
        <strain evidence="2 3">XH.VA.1</strain>
    </source>
</reference>
<dbReference type="PANTHER" id="PTHR47396">
    <property type="entry name" value="TYPE I RESTRICTION ENZYME ECOKI R PROTEIN"/>
    <property type="match status" value="1"/>
</dbReference>
<accession>A0A2T4MZK2</accession>
<dbReference type="Pfam" id="PF04851">
    <property type="entry name" value="ResIII"/>
    <property type="match status" value="1"/>
</dbReference>
<evidence type="ECO:0000259" key="1">
    <source>
        <dbReference type="PROSITE" id="PS51194"/>
    </source>
</evidence>
<dbReference type="SUPFAM" id="SSF52540">
    <property type="entry name" value="P-loop containing nucleoside triphosphate hydrolases"/>
    <property type="match status" value="1"/>
</dbReference>
<dbReference type="InterPro" id="IPR027417">
    <property type="entry name" value="P-loop_NTPase"/>
</dbReference>
<comment type="caution">
    <text evidence="2">The sequence shown here is derived from an EMBL/GenBank/DDBJ whole genome shotgun (WGS) entry which is preliminary data.</text>
</comment>
<name>A0A2T4MZK2_AERVE</name>
<dbReference type="AlphaFoldDB" id="A0A2T4MZK2"/>